<organism evidence="1">
    <name type="scientific">viral metagenome</name>
    <dbReference type="NCBI Taxonomy" id="1070528"/>
    <lineage>
        <taxon>unclassified sequences</taxon>
        <taxon>metagenomes</taxon>
        <taxon>organismal metagenomes</taxon>
    </lineage>
</organism>
<name>A0A6C0F713_9ZZZZ</name>
<dbReference type="EMBL" id="MN738741">
    <property type="protein sequence ID" value="QHT36359.1"/>
    <property type="molecule type" value="Genomic_DNA"/>
</dbReference>
<protein>
    <submittedName>
        <fullName evidence="1">Uncharacterized protein</fullName>
    </submittedName>
</protein>
<evidence type="ECO:0000313" key="1">
    <source>
        <dbReference type="EMBL" id="QHT36359.1"/>
    </source>
</evidence>
<sequence>MVYISHKSKNAPKLLNIPKEVKEKNPVRSELWPACAPLEEEDQLPTRVLVEGWRFSREREMGMPAFVREEDRLNWLRERDSKGSIRPLKRRGRKPKKDKKKELIKENTESNIKTLTDETLIEKHMKAYSTEFSIRRTTDKNKKWEEFWSNEEGYRPTCDCDTCNIHKKPWMQYQCIMRPW</sequence>
<accession>A0A6C0F713</accession>
<reference evidence="1" key="1">
    <citation type="journal article" date="2020" name="Nature">
        <title>Giant virus diversity and host interactions through global metagenomics.</title>
        <authorList>
            <person name="Schulz F."/>
            <person name="Roux S."/>
            <person name="Paez-Espino D."/>
            <person name="Jungbluth S."/>
            <person name="Walsh D.A."/>
            <person name="Denef V.J."/>
            <person name="McMahon K.D."/>
            <person name="Konstantinidis K.T."/>
            <person name="Eloe-Fadrosh E.A."/>
            <person name="Kyrpides N.C."/>
            <person name="Woyke T."/>
        </authorList>
    </citation>
    <scope>NUCLEOTIDE SEQUENCE</scope>
    <source>
        <strain evidence="1">GVMAG-S-ERX555931-87</strain>
    </source>
</reference>
<proteinExistence type="predicted"/>
<dbReference type="AlphaFoldDB" id="A0A6C0F713"/>